<feature type="compositionally biased region" description="Polar residues" evidence="1">
    <location>
        <begin position="886"/>
        <end position="895"/>
    </location>
</feature>
<feature type="compositionally biased region" description="Basic and acidic residues" evidence="1">
    <location>
        <begin position="372"/>
        <end position="386"/>
    </location>
</feature>
<dbReference type="SMART" id="SM00317">
    <property type="entry name" value="SET"/>
    <property type="match status" value="1"/>
</dbReference>
<feature type="region of interest" description="Disordered" evidence="1">
    <location>
        <begin position="853"/>
        <end position="895"/>
    </location>
</feature>
<dbReference type="CDD" id="cd09917">
    <property type="entry name" value="F-box_SF"/>
    <property type="match status" value="1"/>
</dbReference>
<feature type="compositionally biased region" description="Basic and acidic residues" evidence="1">
    <location>
        <begin position="1493"/>
        <end position="1504"/>
    </location>
</feature>
<feature type="compositionally biased region" description="Basic and acidic residues" evidence="1">
    <location>
        <begin position="405"/>
        <end position="417"/>
    </location>
</feature>
<accession>A0A7J0G444</accession>
<dbReference type="Pfam" id="PF25531">
    <property type="entry name" value="GYF_ATXR3"/>
    <property type="match status" value="1"/>
</dbReference>
<dbReference type="EMBL" id="BJWL01000017">
    <property type="protein sequence ID" value="GFZ05560.1"/>
    <property type="molecule type" value="Genomic_DNA"/>
</dbReference>
<evidence type="ECO:0000259" key="2">
    <source>
        <dbReference type="PROSITE" id="PS50280"/>
    </source>
</evidence>
<dbReference type="Gene3D" id="2.170.270.10">
    <property type="entry name" value="SET domain"/>
    <property type="match status" value="1"/>
</dbReference>
<dbReference type="OrthoDB" id="308383at2759"/>
<feature type="region of interest" description="Disordered" evidence="1">
    <location>
        <begin position="1481"/>
        <end position="1561"/>
    </location>
</feature>
<reference evidence="3 4" key="1">
    <citation type="submission" date="2019-07" db="EMBL/GenBank/DDBJ databases">
        <title>De Novo Assembly of kiwifruit Actinidia rufa.</title>
        <authorList>
            <person name="Sugita-Konishi S."/>
            <person name="Sato K."/>
            <person name="Mori E."/>
            <person name="Abe Y."/>
            <person name="Kisaki G."/>
            <person name="Hamano K."/>
            <person name="Suezawa K."/>
            <person name="Otani M."/>
            <person name="Fukuda T."/>
            <person name="Manabe T."/>
            <person name="Gomi K."/>
            <person name="Tabuchi M."/>
            <person name="Akimitsu K."/>
            <person name="Kataoka I."/>
        </authorList>
    </citation>
    <scope>NUCLEOTIDE SEQUENCE [LARGE SCALE GENOMIC DNA]</scope>
    <source>
        <strain evidence="4">cv. Fuchu</strain>
    </source>
</reference>
<feature type="region of interest" description="Disordered" evidence="1">
    <location>
        <begin position="207"/>
        <end position="492"/>
    </location>
</feature>
<dbReference type="PANTHER" id="PTHR46655:SF1">
    <property type="entry name" value="HISTONE-LYSINE N-METHYLTRANSFERASE ATXR3"/>
    <property type="match status" value="1"/>
</dbReference>
<sequence length="2286" mass="259655">MGDGGVACVSSQHVMEQFSISETFCGGNNGKFNSKSLKVTAQKMKMKLKRQEFSKKNESGKGKFGSERGKSNRQVGNYELCVDKVVKEEIEEGELGSLKWPRGRKESERICRQREFSFRRSQIDDDMYREREPEKAEFGSWRGSKAEIEKGEFVPERWHKSEVVKDEYKYPKMRDDSAKDKGWKCQREWTPPSFWREAGQERIPRLVSKIVDEEGSFKTEHSNGKNHGREYSSRNRLKRHGNDADNFDRKHYGEFGDYTSSKSRRLSDDCSRSTYSEHYSRRSMERSYRNSSSSRNISSDRYSSRHQESSLSSRVAYDKHGSSPRHSEQSPRDRARYSDNRDRSPVHRERSPYDRSRRFDHRNRSPSYSERSPQDRGRYHDCRDRTPNFLEHSPHNRSRPNNLRETNRKTGGSEKRSSQYGTKGQEEKLNQKDSHGRDSHISSKVSQDRSNLHSGSGSVEKNADQPHVDQQSQNQGVHCEESPQANGGTEELPSMEEDMDICDTPPHVPTVVDSTTGKWFYLDHYGVERGPSKLCDLKALVEEGFFVSDHLIKHLESDRWVTVENAASPLLTLNFPSIVSDAVTQMVSPPEATGNLLIELGDTIHCTNQLGEGTSSTLLEPKIYRDKNSAVSGPLEDLHIDERVGALLEGYNVIPGQELETVGEVLQMTFEHGEWQRLGYSEAFALGNNMIRTKAMAYPGALNLQQKKLWKNQLLFLIGTVPLPVVTLVIVSLAGGHARVGIGRDMMKLPKRDAGERSLFSMMATHCARCQNLAVKILDGNEKMNCTIPLTTEGLTSRLGPFSLPDESNDCNGVGKLNQSKPVVVRGVKGTMLPVVRINACVVKDHGSFVSEPRAKVRGKDKHTSRSSRLHTGTSDVNRSSEERGFQSQSIHEQRSRGSSRAFTFINIPKDRICTTYDLQLHLGEWYYLDGAGHEQGPLSFLELQVMADQGIIQKNSSVFRKIDRVWVPITSAGEASGSAVNIQREIDQTSSDTSGTSLIESTGASLGGNSIVSSSFHSSHPQYIGFTRGKIHELVMKSYKSREFAAAINEVLDPWINTKLPKKEMERYIHNPALSNKFQNSGKRARLLVDESEDDYGMEEVQAVQEDCTFDDLCSDAIFPKEENADSEVESMSWGLLDGNVLARVFHVLRTDVKSLLYAALTCKHWRAVCKFYKDMSRQVDLSSVGSSCTDAMIRNIMNGYKKEKITSLVLLGCTNISSGMLDEIIRSFPSLSCIDIRGCSHFGDLSDNFPNINWVKSRSTLSKVRSLTHINERTSVFKNNNGVDTRLDDSSGLRDYFESLERRDSANQLFRRSLYKRTKLFDARKSSSILSRDAHLRRWAIKKSENSYKRMEEILALGLKDIMKENTFDFFVSKVAVIEGRMKNGYYSSHGLSSVKEDISRMCREAIKAKNRGDAGDMNHIITLFIQLATRLEDSSKPSRERAEMMKSWKHGSAAVFCPTASKYKKNVNKVTERKMIRSNGTSFVNGGSDYGEHASDREIRRRLSRLNKKSMDSGSDTSDEDRSSEETETDGESSASDTESDPDFHSESVTGESRGDDYFIAEDGFETLTDEREWGARMTKASLVPPVTRKYEVIDHYVIVADEEEVKRKMRVSLPDDYAEKLSAQRNGTEESDMEIPEVKDYKPRKQLGVEVIEQEVYGIDPYTHNLLLDSMPEGSDWTLQDKHLFIEDVLLRTLNKQVRHFTGSGHTPMKYPLLPVVEEILKTAEEDCDMRNKRLCECIQKAIDGRPEDNYVAYRKGLGVVCGKEGGFGEDDFVVEFLGEVYPSWKWFEKQDGIRSLQKNSKDPAPEFYNIYLERPKGDADGYDLVVVDAMHKANYASRICHSCRPNCEAKVTAVDGQYQIGIYAVRPIEYGEEITFDYNSVTESKQEHEASVCLCGSQVCRGSYLNLTGEGAFQKVLKDWHGVLDRHHLLLEACELNFVSEEDYIDLGRAGLGSCLLGGLPDWLIAYSARLVRFINFERTKLPEEILKHNLEEKKKYFADISIEFEKSDAEVQAEGVYNQRLQNLALTLDKVRYVMRCVFGDPKKAPPPLERLSPEAAVSYLWKGDGSLVDELIQCIAPHMDDSMLNDLKFKIGAHDPSGSDDIPKELRKSLIWLRDEVRNLPCTYKCRHDAAADLIHIYAHTKCFFRLREYKAVTSPPVYISPLDLGPKYTDKVGVRFPRISQDLWGFLSLPDIGSFYAKVQKPSRHRVYGPRTVKFMLARMEKQPQRPWPKDRIWSFKNSPKIFGSPMLDAVLHKSSLDKEMLHWLKNRPAIFQAMWDC</sequence>
<keyword evidence="4" id="KW-1185">Reference proteome</keyword>
<dbReference type="InterPro" id="IPR046341">
    <property type="entry name" value="SET_dom_sf"/>
</dbReference>
<dbReference type="Pfam" id="PF19633">
    <property type="entry name" value="SDG2_C"/>
    <property type="match status" value="2"/>
</dbReference>
<evidence type="ECO:0000256" key="1">
    <source>
        <dbReference type="SAM" id="MobiDB-lite"/>
    </source>
</evidence>
<dbReference type="CDD" id="cd10531">
    <property type="entry name" value="SET_SETD2-like"/>
    <property type="match status" value="1"/>
</dbReference>
<dbReference type="Proteomes" id="UP000585474">
    <property type="component" value="Unassembled WGS sequence"/>
</dbReference>
<organism evidence="3 4">
    <name type="scientific">Actinidia rufa</name>
    <dbReference type="NCBI Taxonomy" id="165716"/>
    <lineage>
        <taxon>Eukaryota</taxon>
        <taxon>Viridiplantae</taxon>
        <taxon>Streptophyta</taxon>
        <taxon>Embryophyta</taxon>
        <taxon>Tracheophyta</taxon>
        <taxon>Spermatophyta</taxon>
        <taxon>Magnoliopsida</taxon>
        <taxon>eudicotyledons</taxon>
        <taxon>Gunneridae</taxon>
        <taxon>Pentapetalae</taxon>
        <taxon>asterids</taxon>
        <taxon>Ericales</taxon>
        <taxon>Actinidiaceae</taxon>
        <taxon>Actinidia</taxon>
    </lineage>
</organism>
<evidence type="ECO:0000313" key="4">
    <source>
        <dbReference type="Proteomes" id="UP000585474"/>
    </source>
</evidence>
<dbReference type="SUPFAM" id="SSF81383">
    <property type="entry name" value="F-box domain"/>
    <property type="match status" value="1"/>
</dbReference>
<feature type="domain" description="SET" evidence="2">
    <location>
        <begin position="1741"/>
        <end position="1884"/>
    </location>
</feature>
<protein>
    <submittedName>
        <fullName evidence="3">SET domain protein 2</fullName>
    </submittedName>
</protein>
<dbReference type="InterPro" id="IPR001214">
    <property type="entry name" value="SET_dom"/>
</dbReference>
<feature type="compositionally biased region" description="Low complexity" evidence="1">
    <location>
        <begin position="289"/>
        <end position="301"/>
    </location>
</feature>
<feature type="compositionally biased region" description="Basic and acidic residues" evidence="1">
    <location>
        <begin position="278"/>
        <end position="288"/>
    </location>
</feature>
<dbReference type="InterPro" id="IPR045606">
    <property type="entry name" value="ATXR3_C"/>
</dbReference>
<feature type="compositionally biased region" description="Basic and acidic residues" evidence="1">
    <location>
        <begin position="207"/>
        <end position="233"/>
    </location>
</feature>
<feature type="region of interest" description="Disordered" evidence="1">
    <location>
        <begin position="48"/>
        <end position="71"/>
    </location>
</feature>
<gene>
    <name evidence="3" type="ORF">Acr_17g0011320</name>
</gene>
<feature type="compositionally biased region" description="Basic residues" evidence="1">
    <location>
        <begin position="856"/>
        <end position="869"/>
    </location>
</feature>
<feature type="compositionally biased region" description="Basic and acidic residues" evidence="1">
    <location>
        <begin position="424"/>
        <end position="451"/>
    </location>
</feature>
<dbReference type="InterPro" id="IPR032675">
    <property type="entry name" value="LRR_dom_sf"/>
</dbReference>
<feature type="compositionally biased region" description="Basic and acidic residues" evidence="1">
    <location>
        <begin position="240"/>
        <end position="254"/>
    </location>
</feature>
<proteinExistence type="predicted"/>
<dbReference type="PROSITE" id="PS50280">
    <property type="entry name" value="SET"/>
    <property type="match status" value="1"/>
</dbReference>
<feature type="compositionally biased region" description="Basic and acidic residues" evidence="1">
    <location>
        <begin position="316"/>
        <end position="357"/>
    </location>
</feature>
<comment type="caution">
    <text evidence="3">The sequence shown here is derived from an EMBL/GenBank/DDBJ whole genome shotgun (WGS) entry which is preliminary data.</text>
</comment>
<feature type="compositionally biased region" description="Basic and acidic residues" evidence="1">
    <location>
        <begin position="49"/>
        <end position="70"/>
    </location>
</feature>
<dbReference type="PANTHER" id="PTHR46655">
    <property type="entry name" value="HISTONE-LYSINE N-METHYLTRANSFERASE ATXR3"/>
    <property type="match status" value="1"/>
</dbReference>
<dbReference type="SUPFAM" id="SSF82199">
    <property type="entry name" value="SET domain"/>
    <property type="match status" value="1"/>
</dbReference>
<name>A0A7J0G444_9ERIC</name>
<dbReference type="Gene3D" id="3.80.10.10">
    <property type="entry name" value="Ribonuclease Inhibitor"/>
    <property type="match status" value="1"/>
</dbReference>
<dbReference type="InterPro" id="IPR057851">
    <property type="entry name" value="ATXR3_GYF"/>
</dbReference>
<evidence type="ECO:0000313" key="3">
    <source>
        <dbReference type="EMBL" id="GFZ05560.1"/>
    </source>
</evidence>
<dbReference type="InterPro" id="IPR036047">
    <property type="entry name" value="F-box-like_dom_sf"/>
</dbReference>
<dbReference type="Pfam" id="PF00856">
    <property type="entry name" value="SET"/>
    <property type="match status" value="1"/>
</dbReference>